<dbReference type="Gene3D" id="3.40.605.10">
    <property type="entry name" value="Aldehyde Dehydrogenase, Chain A, domain 1"/>
    <property type="match status" value="1"/>
</dbReference>
<proteinExistence type="predicted"/>
<dbReference type="SUPFAM" id="SSF53720">
    <property type="entry name" value="ALDH-like"/>
    <property type="match status" value="1"/>
</dbReference>
<dbReference type="EMBL" id="JACHJU010000001">
    <property type="protein sequence ID" value="MBB4940452.1"/>
    <property type="molecule type" value="Genomic_DNA"/>
</dbReference>
<dbReference type="AlphaFoldDB" id="A0A7W7WAH7"/>
<dbReference type="InterPro" id="IPR016163">
    <property type="entry name" value="Ald_DH_C"/>
</dbReference>
<evidence type="ECO:0000256" key="3">
    <source>
        <dbReference type="ARBA" id="ARBA00023027"/>
    </source>
</evidence>
<reference evidence="5 6" key="1">
    <citation type="submission" date="2020-08" db="EMBL/GenBank/DDBJ databases">
        <title>Sequencing the genomes of 1000 actinobacteria strains.</title>
        <authorList>
            <person name="Klenk H.-P."/>
        </authorList>
    </citation>
    <scope>NUCLEOTIDE SEQUENCE [LARGE SCALE GENOMIC DNA]</scope>
    <source>
        <strain evidence="5 6">DSM 43023</strain>
    </source>
</reference>
<dbReference type="FunFam" id="3.40.605.10:FF:000003">
    <property type="entry name" value="Methylmalonate-semialdehyde dehydrogenase [acylating]"/>
    <property type="match status" value="1"/>
</dbReference>
<keyword evidence="3" id="KW-0520">NAD</keyword>
<dbReference type="InterPro" id="IPR016162">
    <property type="entry name" value="Ald_DH_N"/>
</dbReference>
<comment type="caution">
    <text evidence="5">The sequence shown here is derived from an EMBL/GenBank/DDBJ whole genome shotgun (WGS) entry which is preliminary data.</text>
</comment>
<dbReference type="InterPro" id="IPR015590">
    <property type="entry name" value="Aldehyde_DH_dom"/>
</dbReference>
<dbReference type="Pfam" id="PF00171">
    <property type="entry name" value="Aldedh"/>
    <property type="match status" value="1"/>
</dbReference>
<organism evidence="5 6">
    <name type="scientific">Streptosporangium album</name>
    <dbReference type="NCBI Taxonomy" id="47479"/>
    <lineage>
        <taxon>Bacteria</taxon>
        <taxon>Bacillati</taxon>
        <taxon>Actinomycetota</taxon>
        <taxon>Actinomycetes</taxon>
        <taxon>Streptosporangiales</taxon>
        <taxon>Streptosporangiaceae</taxon>
        <taxon>Streptosporangium</taxon>
    </lineage>
</organism>
<dbReference type="FunFam" id="3.40.309.10:FF:000002">
    <property type="entry name" value="Methylmalonate-semialdehyde dehydrogenase (Acylating)"/>
    <property type="match status" value="1"/>
</dbReference>
<feature type="domain" description="Aldehyde dehydrogenase" evidence="4">
    <location>
        <begin position="18"/>
        <end position="481"/>
    </location>
</feature>
<evidence type="ECO:0000259" key="4">
    <source>
        <dbReference type="Pfam" id="PF00171"/>
    </source>
</evidence>
<dbReference type="GO" id="GO:0006574">
    <property type="term" value="P:L-valine catabolic process"/>
    <property type="evidence" value="ECO:0007669"/>
    <property type="project" value="TreeGrafter"/>
</dbReference>
<dbReference type="InterPro" id="IPR016161">
    <property type="entry name" value="Ald_DH/histidinol_DH"/>
</dbReference>
<accession>A0A7W7WAH7</accession>
<gene>
    <name evidence="5" type="ORF">FHR32_004757</name>
</gene>
<evidence type="ECO:0000313" key="5">
    <source>
        <dbReference type="EMBL" id="MBB4940452.1"/>
    </source>
</evidence>
<sequence>MKNVTHWINGAPAEGGGRTSEIFNPVTGKVSGRVHLASVDEVDAAVAAAAAAYPAWRDASLVRRSQVLFRFRELMDANRDELARLISAEHGKVHSDALGEVARGLEVVEFACGIPHLLKGGFSEGVSTRVDSYSIRQPLGVVAGITPFNFPAMVPMWMFPIAIAAGNAFILKPSEKDPSASLLMASLWKEAGLPDGIFNVVQGGKVAVDRLLEHPDVRAVSFVGSTPIARYVYETATSHGKRVQALGGAKNHMLVLPDADLDLVADAAVSAGFGSAGERCMAISVVLAVDPVGDELVDKIVARVSALTVGPGDDPASEMGPLVTEVHRDKVASYLDLGVSEGAKLVVDGRRTLIAGGAAAAETPGFWLGPTVLDHVPAGSRVHREEIFGPVLAIVRVSSYEEGLKLINDGEFGNGTAVFTNDGGAARRFQNEVEVGMIGVNVPIPVPMAFYSFGGWKASLFGDTHVHGTEGVHFYTRGKVVTSRWLDPSHGGVNLGFPTNG</sequence>
<dbReference type="CDD" id="cd07085">
    <property type="entry name" value="ALDH_F6_MMSDH"/>
    <property type="match status" value="1"/>
</dbReference>
<keyword evidence="2 5" id="KW-0560">Oxidoreductase</keyword>
<dbReference type="RefSeq" id="WP_184756258.1">
    <property type="nucleotide sequence ID" value="NZ_BAABEK010000033.1"/>
</dbReference>
<evidence type="ECO:0000256" key="1">
    <source>
        <dbReference type="ARBA" id="ARBA00013048"/>
    </source>
</evidence>
<dbReference type="PROSITE" id="PS00070">
    <property type="entry name" value="ALDEHYDE_DEHYDR_CYS"/>
    <property type="match status" value="1"/>
</dbReference>
<evidence type="ECO:0000256" key="2">
    <source>
        <dbReference type="ARBA" id="ARBA00023002"/>
    </source>
</evidence>
<dbReference type="NCBIfam" id="TIGR01722">
    <property type="entry name" value="MMSDH"/>
    <property type="match status" value="1"/>
</dbReference>
<dbReference type="InterPro" id="IPR010061">
    <property type="entry name" value="MeMal-semiAld_DH"/>
</dbReference>
<dbReference type="Proteomes" id="UP000534286">
    <property type="component" value="Unassembled WGS sequence"/>
</dbReference>
<dbReference type="GO" id="GO:0004491">
    <property type="term" value="F:methylmalonate-semialdehyde dehydrogenase (acylating, NAD) activity"/>
    <property type="evidence" value="ECO:0007669"/>
    <property type="project" value="UniProtKB-EC"/>
</dbReference>
<dbReference type="PANTHER" id="PTHR43866">
    <property type="entry name" value="MALONATE-SEMIALDEHYDE DEHYDROGENASE"/>
    <property type="match status" value="1"/>
</dbReference>
<protein>
    <recommendedName>
        <fullName evidence="1">methylmalonate-semialdehyde dehydrogenase (CoA acylating)</fullName>
        <ecNumber evidence="1">1.2.1.27</ecNumber>
    </recommendedName>
</protein>
<name>A0A7W7WAH7_9ACTN</name>
<dbReference type="GO" id="GO:0006210">
    <property type="term" value="P:thymine catabolic process"/>
    <property type="evidence" value="ECO:0007669"/>
    <property type="project" value="TreeGrafter"/>
</dbReference>
<dbReference type="EC" id="1.2.1.27" evidence="1"/>
<dbReference type="Gene3D" id="3.40.309.10">
    <property type="entry name" value="Aldehyde Dehydrogenase, Chain A, domain 2"/>
    <property type="match status" value="1"/>
</dbReference>
<keyword evidence="6" id="KW-1185">Reference proteome</keyword>
<evidence type="ECO:0000313" key="6">
    <source>
        <dbReference type="Proteomes" id="UP000534286"/>
    </source>
</evidence>
<dbReference type="InterPro" id="IPR016160">
    <property type="entry name" value="Ald_DH_CS_CYS"/>
</dbReference>
<dbReference type="PANTHER" id="PTHR43866:SF4">
    <property type="entry name" value="MALONATE-SEMIALDEHYDE DEHYDROGENASE"/>
    <property type="match status" value="1"/>
</dbReference>